<protein>
    <recommendedName>
        <fullName evidence="6 17">UDP-N-acetylmuramoylalanine--D-glutamate ligase</fullName>
        <ecNumber evidence="5 17">6.3.2.9</ecNumber>
    </recommendedName>
    <alternativeName>
        <fullName evidence="15 17">D-glutamic acid-adding enzyme</fullName>
    </alternativeName>
    <alternativeName>
        <fullName evidence="14 17">UDP-N-acetylmuramoyl-L-alanyl-D-glutamate synthetase</fullName>
    </alternativeName>
</protein>
<keyword evidence="13 17" id="KW-0961">Cell wall biogenesis/degradation</keyword>
<evidence type="ECO:0000313" key="21">
    <source>
        <dbReference type="EMBL" id="AHM56344.1"/>
    </source>
</evidence>
<evidence type="ECO:0000256" key="18">
    <source>
        <dbReference type="RuleBase" id="RU003664"/>
    </source>
</evidence>
<keyword evidence="22" id="KW-1185">Reference proteome</keyword>
<dbReference type="GO" id="GO:0005737">
    <property type="term" value="C:cytoplasm"/>
    <property type="evidence" value="ECO:0007669"/>
    <property type="project" value="UniProtKB-SubCell"/>
</dbReference>
<evidence type="ECO:0000256" key="17">
    <source>
        <dbReference type="HAMAP-Rule" id="MF_00639"/>
    </source>
</evidence>
<evidence type="ECO:0000256" key="14">
    <source>
        <dbReference type="ARBA" id="ARBA00030398"/>
    </source>
</evidence>
<feature type="domain" description="Mur ligase central" evidence="20">
    <location>
        <begin position="112"/>
        <end position="290"/>
    </location>
</feature>
<accession>W8T3J8</accession>
<dbReference type="EMBL" id="CP007452">
    <property type="protein sequence ID" value="AHM56344.1"/>
    <property type="molecule type" value="Genomic_DNA"/>
</dbReference>
<dbReference type="PANTHER" id="PTHR43692">
    <property type="entry name" value="UDP-N-ACETYLMURAMOYLALANINE--D-GLUTAMATE LIGASE"/>
    <property type="match status" value="1"/>
</dbReference>
<dbReference type="OrthoDB" id="9809796at2"/>
<feature type="binding site" evidence="17">
    <location>
        <begin position="114"/>
        <end position="120"/>
    </location>
    <ligand>
        <name>ATP</name>
        <dbReference type="ChEBI" id="CHEBI:30616"/>
    </ligand>
</feature>
<evidence type="ECO:0000256" key="6">
    <source>
        <dbReference type="ARBA" id="ARBA00015655"/>
    </source>
</evidence>
<keyword evidence="12 17" id="KW-0573">Peptidoglycan synthesis</keyword>
<evidence type="ECO:0000256" key="16">
    <source>
        <dbReference type="ARBA" id="ARBA00047632"/>
    </source>
</evidence>
<dbReference type="GO" id="GO:0008360">
    <property type="term" value="P:regulation of cell shape"/>
    <property type="evidence" value="ECO:0007669"/>
    <property type="project" value="UniProtKB-KW"/>
</dbReference>
<comment type="catalytic activity">
    <reaction evidence="16 17 18">
        <text>UDP-N-acetyl-alpha-D-muramoyl-L-alanine + D-glutamate + ATP = UDP-N-acetyl-alpha-D-muramoyl-L-alanyl-D-glutamate + ADP + phosphate + H(+)</text>
        <dbReference type="Rhea" id="RHEA:16429"/>
        <dbReference type="ChEBI" id="CHEBI:15378"/>
        <dbReference type="ChEBI" id="CHEBI:29986"/>
        <dbReference type="ChEBI" id="CHEBI:30616"/>
        <dbReference type="ChEBI" id="CHEBI:43474"/>
        <dbReference type="ChEBI" id="CHEBI:83898"/>
        <dbReference type="ChEBI" id="CHEBI:83900"/>
        <dbReference type="ChEBI" id="CHEBI:456216"/>
        <dbReference type="EC" id="6.3.2.9"/>
    </reaction>
</comment>
<dbReference type="PANTHER" id="PTHR43692:SF1">
    <property type="entry name" value="UDP-N-ACETYLMURAMOYLALANINE--D-GLUTAMATE LIGASE"/>
    <property type="match status" value="1"/>
</dbReference>
<evidence type="ECO:0000256" key="7">
    <source>
        <dbReference type="ARBA" id="ARBA00022490"/>
    </source>
</evidence>
<dbReference type="SUPFAM" id="SSF53623">
    <property type="entry name" value="MurD-like peptide ligases, catalytic domain"/>
    <property type="match status" value="1"/>
</dbReference>
<dbReference type="UniPathway" id="UPA00219"/>
<keyword evidence="17 18" id="KW-0132">Cell division</keyword>
<dbReference type="SUPFAM" id="SSF51984">
    <property type="entry name" value="MurCD N-terminal domain"/>
    <property type="match status" value="1"/>
</dbReference>
<organism evidence="21 22">
    <name type="scientific">Peptoclostridium acidaminophilum DSM 3953</name>
    <dbReference type="NCBI Taxonomy" id="1286171"/>
    <lineage>
        <taxon>Bacteria</taxon>
        <taxon>Bacillati</taxon>
        <taxon>Bacillota</taxon>
        <taxon>Clostridia</taxon>
        <taxon>Peptostreptococcales</taxon>
        <taxon>Peptoclostridiaceae</taxon>
        <taxon>Peptoclostridium</taxon>
    </lineage>
</organism>
<evidence type="ECO:0000256" key="2">
    <source>
        <dbReference type="ARBA" id="ARBA00004496"/>
    </source>
</evidence>
<evidence type="ECO:0000256" key="3">
    <source>
        <dbReference type="ARBA" id="ARBA00004752"/>
    </source>
</evidence>
<keyword evidence="17 18" id="KW-0131">Cell cycle</keyword>
<dbReference type="RefSeq" id="WP_025435355.1">
    <property type="nucleotide sequence ID" value="NZ_CP007452.1"/>
</dbReference>
<dbReference type="Pfam" id="PF21799">
    <property type="entry name" value="MurD-like_N"/>
    <property type="match status" value="1"/>
</dbReference>
<keyword evidence="10 17" id="KW-0067">ATP-binding</keyword>
<evidence type="ECO:0000259" key="20">
    <source>
        <dbReference type="Pfam" id="PF08245"/>
    </source>
</evidence>
<keyword evidence="7 17" id="KW-0963">Cytoplasm</keyword>
<feature type="domain" description="Mur ligase C-terminal" evidence="19">
    <location>
        <begin position="312"/>
        <end position="426"/>
    </location>
</feature>
<evidence type="ECO:0000256" key="15">
    <source>
        <dbReference type="ARBA" id="ARBA00032324"/>
    </source>
</evidence>
<name>W8T3J8_PEPAC</name>
<reference evidence="21 22" key="1">
    <citation type="journal article" date="2014" name="Genome Announc.">
        <title>Complete Genome Sequence of Amino Acid-Utilizing Eubacterium acidaminophilum al-2 (DSM 3953).</title>
        <authorList>
            <person name="Poehlein A."/>
            <person name="Andreesen J.R."/>
            <person name="Daniel R."/>
        </authorList>
    </citation>
    <scope>NUCLEOTIDE SEQUENCE [LARGE SCALE GENOMIC DNA]</scope>
    <source>
        <strain evidence="21 22">DSM 3953</strain>
    </source>
</reference>
<evidence type="ECO:0000256" key="12">
    <source>
        <dbReference type="ARBA" id="ARBA00022984"/>
    </source>
</evidence>
<dbReference type="eggNOG" id="COG0771">
    <property type="taxonomic scope" value="Bacteria"/>
</dbReference>
<dbReference type="SUPFAM" id="SSF53244">
    <property type="entry name" value="MurD-like peptide ligases, peptide-binding domain"/>
    <property type="match status" value="1"/>
</dbReference>
<dbReference type="AlphaFoldDB" id="W8T3J8"/>
<proteinExistence type="inferred from homology"/>
<evidence type="ECO:0000256" key="5">
    <source>
        <dbReference type="ARBA" id="ARBA00012212"/>
    </source>
</evidence>
<dbReference type="Pfam" id="PF02875">
    <property type="entry name" value="Mur_ligase_C"/>
    <property type="match status" value="1"/>
</dbReference>
<dbReference type="Gene3D" id="3.40.50.720">
    <property type="entry name" value="NAD(P)-binding Rossmann-like Domain"/>
    <property type="match status" value="1"/>
</dbReference>
<dbReference type="EC" id="6.3.2.9" evidence="5 17"/>
<evidence type="ECO:0000256" key="1">
    <source>
        <dbReference type="ARBA" id="ARBA00002734"/>
    </source>
</evidence>
<dbReference type="KEGG" id="eac:EAL2_c10460"/>
<evidence type="ECO:0000256" key="11">
    <source>
        <dbReference type="ARBA" id="ARBA00022960"/>
    </source>
</evidence>
<sequence length="449" mass="49115">MDLHGKKVLLVGLAKTGIATIKFLHSKGALLTVNDIKGEEELKEVLSELEGLGIEYILGSHPQNIEGYELVVVSPGVPLDIPFIAKFKEKKVEVISEIELSYRYSKAPFVGITGTNGKTTTTSLVGEIFKLSSHNTFVVGNIGTPVVDVVDKADENSVLVTELSSFQLESIESFKPRVSAILNITPDHLNRHKTMENYIAAKARIFENQDENDYTVLNYDCEQTRSLAGLCKSNVVFFSRKERLESGVFVDGGRIVVKAAEGATSLMDTAELKIPGPHNLENALAAVAIAVSMQLPFEIIASALRSFEGVEHRLEFVRSLNGIDFINDSKGTNPDASIKAIQSFERPLILIAGGMDKGGDFDDFVAEFGGKVKGLVLLGETAQKLEDTAVRFGFKANYRVENMEQAVQKAFALAAQGDIVLLSPACASWDMYPSYEVRGRDFKENVMQL</sequence>
<dbReference type="GO" id="GO:0071555">
    <property type="term" value="P:cell wall organization"/>
    <property type="evidence" value="ECO:0007669"/>
    <property type="project" value="UniProtKB-KW"/>
</dbReference>
<dbReference type="Gene3D" id="3.90.190.20">
    <property type="entry name" value="Mur ligase, C-terminal domain"/>
    <property type="match status" value="1"/>
</dbReference>
<keyword evidence="11 17" id="KW-0133">Cell shape</keyword>
<evidence type="ECO:0000259" key="19">
    <source>
        <dbReference type="Pfam" id="PF02875"/>
    </source>
</evidence>
<dbReference type="HOGENOM" id="CLU_032540_0_0_9"/>
<dbReference type="GO" id="GO:0009252">
    <property type="term" value="P:peptidoglycan biosynthetic process"/>
    <property type="evidence" value="ECO:0007669"/>
    <property type="project" value="UniProtKB-UniRule"/>
</dbReference>
<dbReference type="InterPro" id="IPR036565">
    <property type="entry name" value="Mur-like_cat_sf"/>
</dbReference>
<keyword evidence="8 17" id="KW-0436">Ligase</keyword>
<dbReference type="GO" id="GO:0005524">
    <property type="term" value="F:ATP binding"/>
    <property type="evidence" value="ECO:0007669"/>
    <property type="project" value="UniProtKB-UniRule"/>
</dbReference>
<dbReference type="Gene3D" id="3.40.1190.10">
    <property type="entry name" value="Mur-like, catalytic domain"/>
    <property type="match status" value="1"/>
</dbReference>
<evidence type="ECO:0000256" key="8">
    <source>
        <dbReference type="ARBA" id="ARBA00022598"/>
    </source>
</evidence>
<dbReference type="InterPro" id="IPR004101">
    <property type="entry name" value="Mur_ligase_C"/>
</dbReference>
<comment type="subcellular location">
    <subcellularLocation>
        <location evidence="2 17 18">Cytoplasm</location>
    </subcellularLocation>
</comment>
<evidence type="ECO:0000256" key="10">
    <source>
        <dbReference type="ARBA" id="ARBA00022840"/>
    </source>
</evidence>
<evidence type="ECO:0000256" key="9">
    <source>
        <dbReference type="ARBA" id="ARBA00022741"/>
    </source>
</evidence>
<dbReference type="InterPro" id="IPR005762">
    <property type="entry name" value="MurD"/>
</dbReference>
<comment type="function">
    <text evidence="1 17 18">Cell wall formation. Catalyzes the addition of glutamate to the nucleotide precursor UDP-N-acetylmuramoyl-L-alanine (UMA).</text>
</comment>
<dbReference type="GO" id="GO:0051301">
    <property type="term" value="P:cell division"/>
    <property type="evidence" value="ECO:0007669"/>
    <property type="project" value="UniProtKB-KW"/>
</dbReference>
<comment type="similarity">
    <text evidence="4 17">Belongs to the MurCDEF family.</text>
</comment>
<dbReference type="GO" id="GO:0008764">
    <property type="term" value="F:UDP-N-acetylmuramoylalanine-D-glutamate ligase activity"/>
    <property type="evidence" value="ECO:0007669"/>
    <property type="project" value="UniProtKB-UniRule"/>
</dbReference>
<gene>
    <name evidence="17 21" type="primary">murD</name>
    <name evidence="21" type="ORF">EAL2_c10460</name>
</gene>
<dbReference type="Pfam" id="PF08245">
    <property type="entry name" value="Mur_ligase_M"/>
    <property type="match status" value="1"/>
</dbReference>
<dbReference type="NCBIfam" id="TIGR01087">
    <property type="entry name" value="murD"/>
    <property type="match status" value="1"/>
</dbReference>
<dbReference type="PATRIC" id="fig|1286171.3.peg.997"/>
<keyword evidence="9 17" id="KW-0547">Nucleotide-binding</keyword>
<dbReference type="HAMAP" id="MF_00639">
    <property type="entry name" value="MurD"/>
    <property type="match status" value="1"/>
</dbReference>
<dbReference type="InterPro" id="IPR013221">
    <property type="entry name" value="Mur_ligase_cen"/>
</dbReference>
<dbReference type="STRING" id="1286171.EAL2_c10460"/>
<evidence type="ECO:0000313" key="22">
    <source>
        <dbReference type="Proteomes" id="UP000019591"/>
    </source>
</evidence>
<comment type="pathway">
    <text evidence="3 17 18">Cell wall biogenesis; peptidoglycan biosynthesis.</text>
</comment>
<evidence type="ECO:0000256" key="4">
    <source>
        <dbReference type="ARBA" id="ARBA00010416"/>
    </source>
</evidence>
<evidence type="ECO:0000256" key="13">
    <source>
        <dbReference type="ARBA" id="ARBA00023316"/>
    </source>
</evidence>
<dbReference type="Proteomes" id="UP000019591">
    <property type="component" value="Chromosome"/>
</dbReference>
<dbReference type="InterPro" id="IPR036615">
    <property type="entry name" value="Mur_ligase_C_dom_sf"/>
</dbReference>